<sequence length="271" mass="31383">MTPCPDMKKEPNLMITPAEFPVPLIILPETDSTNNYLTQLCDEQQSAVREFTTIIAERQTAGKGQRGNSWESEDCRNITFSFVLYPTFIEARRQFILSQIVSLSIKEELDEWTEGISIKWPNDIYWNEKKICGILIENDLSGHHIGRSISGIGVNINQEIFRSNAPNPVSLKQITGQEYDRYLILANIMRRLKEYYILLQTDTSGEAVNHITEHYAHSLFRREGFHRYADADGEFLARLLRVEPDGRFILEDQAGRERGYLFKEVQYILFP</sequence>
<dbReference type="NCBIfam" id="TIGR00121">
    <property type="entry name" value="birA_ligase"/>
    <property type="match status" value="1"/>
</dbReference>
<dbReference type="CDD" id="cd16442">
    <property type="entry name" value="BPL"/>
    <property type="match status" value="1"/>
</dbReference>
<dbReference type="Gene3D" id="3.30.930.10">
    <property type="entry name" value="Bira Bifunctional Protein, Domain 2"/>
    <property type="match status" value="1"/>
</dbReference>
<dbReference type="GeneID" id="92714246"/>
<gene>
    <name evidence="3" type="ORF">SAMN05444350_13622</name>
</gene>
<dbReference type="Pfam" id="PF03099">
    <property type="entry name" value="BPL_LplA_LipB"/>
    <property type="match status" value="1"/>
</dbReference>
<name>A0A1M6KCK0_9BACE</name>
<dbReference type="GO" id="GO:0005737">
    <property type="term" value="C:cytoplasm"/>
    <property type="evidence" value="ECO:0007669"/>
    <property type="project" value="TreeGrafter"/>
</dbReference>
<organism evidence="3 4">
    <name type="scientific">Bacteroides stercorirosoris</name>
    <dbReference type="NCBI Taxonomy" id="871324"/>
    <lineage>
        <taxon>Bacteria</taxon>
        <taxon>Pseudomonadati</taxon>
        <taxon>Bacteroidota</taxon>
        <taxon>Bacteroidia</taxon>
        <taxon>Bacteroidales</taxon>
        <taxon>Bacteroidaceae</taxon>
        <taxon>Bacteroides</taxon>
    </lineage>
</organism>
<evidence type="ECO:0000256" key="1">
    <source>
        <dbReference type="ARBA" id="ARBA00022598"/>
    </source>
</evidence>
<dbReference type="Proteomes" id="UP000184192">
    <property type="component" value="Unassembled WGS sequence"/>
</dbReference>
<feature type="domain" description="BPL/LPL catalytic" evidence="2">
    <location>
        <begin position="9"/>
        <end position="200"/>
    </location>
</feature>
<dbReference type="eggNOG" id="COG0340">
    <property type="taxonomic scope" value="Bacteria"/>
</dbReference>
<reference evidence="4" key="1">
    <citation type="submission" date="2016-11" db="EMBL/GenBank/DDBJ databases">
        <authorList>
            <person name="Varghese N."/>
            <person name="Submissions S."/>
        </authorList>
    </citation>
    <scope>NUCLEOTIDE SEQUENCE [LARGE SCALE GENOMIC DNA]</scope>
    <source>
        <strain evidence="4">DSM 26884</strain>
    </source>
</reference>
<dbReference type="SUPFAM" id="SSF55681">
    <property type="entry name" value="Class II aaRS and biotin synthetases"/>
    <property type="match status" value="1"/>
</dbReference>
<dbReference type="PANTHER" id="PTHR12835">
    <property type="entry name" value="BIOTIN PROTEIN LIGASE"/>
    <property type="match status" value="1"/>
</dbReference>
<keyword evidence="1 3" id="KW-0436">Ligase</keyword>
<dbReference type="AlphaFoldDB" id="A0A1M6KCK0"/>
<keyword evidence="4" id="KW-1185">Reference proteome</keyword>
<dbReference type="InterPro" id="IPR004408">
    <property type="entry name" value="Biotin_CoA_COase_ligase"/>
</dbReference>
<protein>
    <submittedName>
        <fullName evidence="3">BirA family transcriptional regulator, biotin operon repressor / biotin-[acetyl-CoA-carboxylase] ligase</fullName>
    </submittedName>
</protein>
<dbReference type="InterPro" id="IPR045864">
    <property type="entry name" value="aa-tRNA-synth_II/BPL/LPL"/>
</dbReference>
<accession>A0A1M6KCK0</accession>
<dbReference type="GO" id="GO:0004077">
    <property type="term" value="F:biotin--[biotin carboxyl-carrier protein] ligase activity"/>
    <property type="evidence" value="ECO:0007669"/>
    <property type="project" value="InterPro"/>
</dbReference>
<proteinExistence type="predicted"/>
<dbReference type="PANTHER" id="PTHR12835:SF5">
    <property type="entry name" value="BIOTIN--PROTEIN LIGASE"/>
    <property type="match status" value="1"/>
</dbReference>
<evidence type="ECO:0000313" key="4">
    <source>
        <dbReference type="Proteomes" id="UP000184192"/>
    </source>
</evidence>
<dbReference type="EMBL" id="FQZN01000036">
    <property type="protein sequence ID" value="SHJ56660.1"/>
    <property type="molecule type" value="Genomic_DNA"/>
</dbReference>
<evidence type="ECO:0000259" key="2">
    <source>
        <dbReference type="PROSITE" id="PS51733"/>
    </source>
</evidence>
<dbReference type="RefSeq" id="WP_394363934.1">
    <property type="nucleotide sequence ID" value="NZ_FQZN01000036.1"/>
</dbReference>
<dbReference type="InterPro" id="IPR004143">
    <property type="entry name" value="BPL_LPL_catalytic"/>
</dbReference>
<evidence type="ECO:0000313" key="3">
    <source>
        <dbReference type="EMBL" id="SHJ56660.1"/>
    </source>
</evidence>
<dbReference type="PROSITE" id="PS51733">
    <property type="entry name" value="BPL_LPL_CATALYTIC"/>
    <property type="match status" value="1"/>
</dbReference>